<dbReference type="SUPFAM" id="SSF48208">
    <property type="entry name" value="Six-hairpin glycosidases"/>
    <property type="match status" value="1"/>
</dbReference>
<dbReference type="Pfam" id="PF07470">
    <property type="entry name" value="Glyco_hydro_88"/>
    <property type="match status" value="1"/>
</dbReference>
<accession>A0A3S2TUU0</accession>
<dbReference type="InterPro" id="IPR010905">
    <property type="entry name" value="Glyco_hydro_88"/>
</dbReference>
<dbReference type="InterPro" id="IPR008928">
    <property type="entry name" value="6-hairpin_glycosidase_sf"/>
</dbReference>
<dbReference type="EMBL" id="RZTZ01000013">
    <property type="protein sequence ID" value="RVT58263.1"/>
    <property type="molecule type" value="Genomic_DNA"/>
</dbReference>
<proteinExistence type="predicted"/>
<dbReference type="InterPro" id="IPR012341">
    <property type="entry name" value="6hp_glycosidase-like_sf"/>
</dbReference>
<dbReference type="GO" id="GO:0016787">
    <property type="term" value="F:hydrolase activity"/>
    <property type="evidence" value="ECO:0007669"/>
    <property type="project" value="UniProtKB-KW"/>
</dbReference>
<name>A0A3S2TUU0_9BACI</name>
<keyword evidence="1 2" id="KW-0378">Hydrolase</keyword>
<evidence type="ECO:0000313" key="2">
    <source>
        <dbReference type="EMBL" id="RVT58263.1"/>
    </source>
</evidence>
<dbReference type="GO" id="GO:0005975">
    <property type="term" value="P:carbohydrate metabolic process"/>
    <property type="evidence" value="ECO:0007669"/>
    <property type="project" value="InterPro"/>
</dbReference>
<sequence length="377" mass="43509">MAARPVKGEIYMTKTTAADKKQVIETIELLMTNLTKIQDDTGEYLLNFDGLIVDDKSWHVWNWPQGVGLYGIYQYWKLTQDENAIQIIHDWFTARFAEGVPPKNVNTMAPLLTLAFLYEKTQDPNLLPYLEEWANWVMKEMPRTKDDGLQHMTYGPENKNQLWDDTLMMTVLPLAKIGMLTHRKEYVEEAKKQFLIHIKYLADRRSGLWFHGWTFEGNHHYAEALWGRGNCWITIAIPELIDILELQEGDFFRSFLLDTLNRQIEALYELQHDSGLWHTLLDDRSSYLEASASAGFAYGILKAVHKGYVAEKYRETAYKAIEAIRAEINTDGVLQKVSVGTGMGDSRQFYKDIRITAMPYGQSLAVLCLAEFLQDCQ</sequence>
<dbReference type="InterPro" id="IPR052043">
    <property type="entry name" value="PolySaccharide_Degr_Enz"/>
</dbReference>
<protein>
    <submittedName>
        <fullName evidence="2">Glycoside hydrolase family 105 protein</fullName>
    </submittedName>
</protein>
<dbReference type="Proteomes" id="UP000288024">
    <property type="component" value="Unassembled WGS sequence"/>
</dbReference>
<dbReference type="Gene3D" id="1.50.10.10">
    <property type="match status" value="1"/>
</dbReference>
<evidence type="ECO:0000256" key="1">
    <source>
        <dbReference type="ARBA" id="ARBA00022801"/>
    </source>
</evidence>
<reference evidence="2 3" key="1">
    <citation type="submission" date="2019-01" db="EMBL/GenBank/DDBJ databases">
        <title>Bacillus sp. M5HDSG1-1, whole genome shotgun sequence.</title>
        <authorList>
            <person name="Tuo L."/>
        </authorList>
    </citation>
    <scope>NUCLEOTIDE SEQUENCE [LARGE SCALE GENOMIC DNA]</scope>
    <source>
        <strain evidence="2 3">M5HDSG1-1</strain>
    </source>
</reference>
<comment type="caution">
    <text evidence="2">The sequence shown here is derived from an EMBL/GenBank/DDBJ whole genome shotgun (WGS) entry which is preliminary data.</text>
</comment>
<dbReference type="AlphaFoldDB" id="A0A3S2TUU0"/>
<dbReference type="PANTHER" id="PTHR33886">
    <property type="entry name" value="UNSATURATED RHAMNOGALACTURONAN HYDROLASE (EUROFUNG)"/>
    <property type="match status" value="1"/>
</dbReference>
<dbReference type="PANTHER" id="PTHR33886:SF8">
    <property type="entry name" value="UNSATURATED RHAMNOGALACTURONAN HYDROLASE (EUROFUNG)"/>
    <property type="match status" value="1"/>
</dbReference>
<gene>
    <name evidence="2" type="ORF">EM808_22365</name>
</gene>
<keyword evidence="3" id="KW-1185">Reference proteome</keyword>
<evidence type="ECO:0000313" key="3">
    <source>
        <dbReference type="Proteomes" id="UP000288024"/>
    </source>
</evidence>
<organism evidence="2 3">
    <name type="scientific">Niallia taxi</name>
    <dbReference type="NCBI Taxonomy" id="2499688"/>
    <lineage>
        <taxon>Bacteria</taxon>
        <taxon>Bacillati</taxon>
        <taxon>Bacillota</taxon>
        <taxon>Bacilli</taxon>
        <taxon>Bacillales</taxon>
        <taxon>Bacillaceae</taxon>
        <taxon>Niallia</taxon>
    </lineage>
</organism>